<organism evidence="1 2">
    <name type="scientific">Meloidogyne hapla</name>
    <name type="common">Root-knot nematode worm</name>
    <dbReference type="NCBI Taxonomy" id="6305"/>
    <lineage>
        <taxon>Eukaryota</taxon>
        <taxon>Metazoa</taxon>
        <taxon>Ecdysozoa</taxon>
        <taxon>Nematoda</taxon>
        <taxon>Chromadorea</taxon>
        <taxon>Rhabditida</taxon>
        <taxon>Tylenchina</taxon>
        <taxon>Tylenchomorpha</taxon>
        <taxon>Tylenchoidea</taxon>
        <taxon>Meloidogynidae</taxon>
        <taxon>Meloidogyninae</taxon>
        <taxon>Meloidogyne</taxon>
    </lineage>
</organism>
<dbReference type="WBParaSite" id="MhA1_Contig1128.frz3.gene17">
    <property type="protein sequence ID" value="MhA1_Contig1128.frz3.gene17"/>
    <property type="gene ID" value="MhA1_Contig1128.frz3.gene17"/>
</dbReference>
<protein>
    <submittedName>
        <fullName evidence="2">Uncharacterized protein</fullName>
    </submittedName>
</protein>
<dbReference type="AlphaFoldDB" id="A0A1I8B042"/>
<proteinExistence type="predicted"/>
<evidence type="ECO:0000313" key="2">
    <source>
        <dbReference type="WBParaSite" id="MhA1_Contig1128.frz3.gene17"/>
    </source>
</evidence>
<reference evidence="2" key="1">
    <citation type="submission" date="2016-11" db="UniProtKB">
        <authorList>
            <consortium name="WormBaseParasite"/>
        </authorList>
    </citation>
    <scope>IDENTIFICATION</scope>
</reference>
<sequence length="230" mass="25972">MVRSSSNVSWMVLFSTFLRFTAFLLLLGCLVKCELQFVGHGRHELDGEKIVKLKGNTKIAEKPEDLKPYKESEGSCDVDMDNEGNIKIWYQKNSNTTEKGCSLDMITKKEGPMSMKFGIWHNSNLTECLGDTEIKNHTAATENILPFSFSLKNEEFNTIKKGPSFGTSDDCKNVITCNFTSSECLKVADYSVAWARTEEYVSNFVFLIGDGVPDPCPDDENMLMYRHLLN</sequence>
<accession>A0A1I8B042</accession>
<name>A0A1I8B042_MELHA</name>
<evidence type="ECO:0000313" key="1">
    <source>
        <dbReference type="Proteomes" id="UP000095281"/>
    </source>
</evidence>
<keyword evidence="1" id="KW-1185">Reference proteome</keyword>
<dbReference type="Proteomes" id="UP000095281">
    <property type="component" value="Unplaced"/>
</dbReference>